<feature type="transmembrane region" description="Helical" evidence="5">
    <location>
        <begin position="120"/>
        <end position="139"/>
    </location>
</feature>
<dbReference type="InterPro" id="IPR035952">
    <property type="entry name" value="Rhomboid-like_sf"/>
</dbReference>
<dbReference type="Pfam" id="PF01694">
    <property type="entry name" value="Rhomboid"/>
    <property type="match status" value="1"/>
</dbReference>
<dbReference type="RefSeq" id="WP_311367830.1">
    <property type="nucleotide sequence ID" value="NZ_JAVRHX010000001.1"/>
</dbReference>
<evidence type="ECO:0000313" key="8">
    <source>
        <dbReference type="Proteomes" id="UP001253545"/>
    </source>
</evidence>
<dbReference type="EC" id="3.4.21.-" evidence="7"/>
<feature type="transmembrane region" description="Helical" evidence="5">
    <location>
        <begin position="71"/>
        <end position="88"/>
    </location>
</feature>
<feature type="transmembrane region" description="Helical" evidence="5">
    <location>
        <begin position="18"/>
        <end position="38"/>
    </location>
</feature>
<feature type="transmembrane region" description="Helical" evidence="5">
    <location>
        <begin position="184"/>
        <end position="200"/>
    </location>
</feature>
<dbReference type="EMBL" id="JAVRHX010000001">
    <property type="protein sequence ID" value="MDT0594355.1"/>
    <property type="molecule type" value="Genomic_DNA"/>
</dbReference>
<dbReference type="SUPFAM" id="SSF144091">
    <property type="entry name" value="Rhomboid-like"/>
    <property type="match status" value="1"/>
</dbReference>
<protein>
    <submittedName>
        <fullName evidence="7">Rhombosortase</fullName>
        <ecNumber evidence="7">3.4.21.-</ecNumber>
    </submittedName>
</protein>
<keyword evidence="7" id="KW-0378">Hydrolase</keyword>
<dbReference type="Proteomes" id="UP001253545">
    <property type="component" value="Unassembled WGS sequence"/>
</dbReference>
<organism evidence="7 8">
    <name type="scientific">Glaciecola petra</name>
    <dbReference type="NCBI Taxonomy" id="3075602"/>
    <lineage>
        <taxon>Bacteria</taxon>
        <taxon>Pseudomonadati</taxon>
        <taxon>Pseudomonadota</taxon>
        <taxon>Gammaproteobacteria</taxon>
        <taxon>Alteromonadales</taxon>
        <taxon>Alteromonadaceae</taxon>
        <taxon>Glaciecola</taxon>
    </lineage>
</organism>
<dbReference type="NCBIfam" id="TIGR03902">
    <property type="entry name" value="rhom_GG_sort"/>
    <property type="match status" value="1"/>
</dbReference>
<keyword evidence="3 5" id="KW-1133">Transmembrane helix</keyword>
<keyword evidence="4 5" id="KW-0472">Membrane</keyword>
<evidence type="ECO:0000256" key="2">
    <source>
        <dbReference type="ARBA" id="ARBA00022692"/>
    </source>
</evidence>
<dbReference type="Gene3D" id="1.20.1540.10">
    <property type="entry name" value="Rhomboid-like"/>
    <property type="match status" value="1"/>
</dbReference>
<keyword evidence="8" id="KW-1185">Reference proteome</keyword>
<reference evidence="7 8" key="1">
    <citation type="submission" date="2023-09" db="EMBL/GenBank/DDBJ databases">
        <authorList>
            <person name="Rey-Velasco X."/>
        </authorList>
    </citation>
    <scope>NUCLEOTIDE SEQUENCE [LARGE SCALE GENOMIC DNA]</scope>
    <source>
        <strain evidence="7 8">P117</strain>
    </source>
</reference>
<feature type="transmembrane region" description="Helical" evidence="5">
    <location>
        <begin position="97"/>
        <end position="114"/>
    </location>
</feature>
<gene>
    <name evidence="7" type="primary">rrtA</name>
    <name evidence="7" type="ORF">RM552_05830</name>
</gene>
<evidence type="ECO:0000256" key="5">
    <source>
        <dbReference type="SAM" id="Phobius"/>
    </source>
</evidence>
<name>A0ABU2ZP22_9ALTE</name>
<comment type="caution">
    <text evidence="7">The sequence shown here is derived from an EMBL/GenBank/DDBJ whole genome shotgun (WGS) entry which is preliminary data.</text>
</comment>
<sequence length="203" mass="23046">MNIFNRFIKQLPSKPEQYFAYLIIGALCIILFAVDSFFNHQAYHYLAFEREGFIKYEYWRGLSAHLLHTNIWHLMLNLLGLLLLWLLHGDYANSRRLFLQCIVLGVGISASIYLFAPNVIWYVGLSGILHGLFVIGAIIDIQKKRASGYLLLAGVIIKIVDEQLSEPDAKLQALIQANVVIEAHLYGIILGFVIGLAIVFKKK</sequence>
<keyword evidence="2 5" id="KW-0812">Transmembrane</keyword>
<dbReference type="InterPro" id="IPR022764">
    <property type="entry name" value="Peptidase_S54_rhomboid_dom"/>
</dbReference>
<evidence type="ECO:0000259" key="6">
    <source>
        <dbReference type="Pfam" id="PF01694"/>
    </source>
</evidence>
<dbReference type="InterPro" id="IPR023826">
    <property type="entry name" value="Rhom-like_SP_proteobac"/>
</dbReference>
<proteinExistence type="predicted"/>
<evidence type="ECO:0000313" key="7">
    <source>
        <dbReference type="EMBL" id="MDT0594355.1"/>
    </source>
</evidence>
<evidence type="ECO:0000256" key="4">
    <source>
        <dbReference type="ARBA" id="ARBA00023136"/>
    </source>
</evidence>
<comment type="subcellular location">
    <subcellularLocation>
        <location evidence="1">Membrane</location>
        <topology evidence="1">Multi-pass membrane protein</topology>
    </subcellularLocation>
</comment>
<dbReference type="GO" id="GO:0016787">
    <property type="term" value="F:hydrolase activity"/>
    <property type="evidence" value="ECO:0007669"/>
    <property type="project" value="UniProtKB-KW"/>
</dbReference>
<evidence type="ECO:0000256" key="3">
    <source>
        <dbReference type="ARBA" id="ARBA00022989"/>
    </source>
</evidence>
<feature type="domain" description="Peptidase S54 rhomboid" evidence="6">
    <location>
        <begin position="57"/>
        <end position="198"/>
    </location>
</feature>
<accession>A0ABU2ZP22</accession>
<evidence type="ECO:0000256" key="1">
    <source>
        <dbReference type="ARBA" id="ARBA00004141"/>
    </source>
</evidence>